<name>A0A7R8W4Y8_9CRUS</name>
<keyword evidence="4" id="KW-0472">Membrane</keyword>
<dbReference type="InterPro" id="IPR000615">
    <property type="entry name" value="Bestrophin"/>
</dbReference>
<dbReference type="PANTHER" id="PTHR10736">
    <property type="entry name" value="BESTROPHIN"/>
    <property type="match status" value="1"/>
</dbReference>
<evidence type="ECO:0000313" key="8">
    <source>
        <dbReference type="EMBL" id="CAD7224987.1"/>
    </source>
</evidence>
<evidence type="ECO:0000256" key="6">
    <source>
        <dbReference type="RuleBase" id="RU363126"/>
    </source>
</evidence>
<keyword evidence="6" id="KW-0868">Chloride</keyword>
<keyword evidence="6" id="KW-0813">Transport</keyword>
<evidence type="ECO:0000256" key="3">
    <source>
        <dbReference type="ARBA" id="ARBA00022989"/>
    </source>
</evidence>
<comment type="similarity">
    <text evidence="5 6">Belongs to the anion channel-forming bestrophin (TC 1.A.46) family. Calcium-sensitive chloride channel subfamily.</text>
</comment>
<reference evidence="8" key="1">
    <citation type="submission" date="2020-11" db="EMBL/GenBank/DDBJ databases">
        <authorList>
            <person name="Tran Van P."/>
        </authorList>
    </citation>
    <scope>NUCLEOTIDE SEQUENCE</scope>
</reference>
<dbReference type="InterPro" id="IPR021134">
    <property type="entry name" value="Bestrophin-like"/>
</dbReference>
<accession>A0A7R8W4Y8</accession>
<keyword evidence="3" id="KW-1133">Transmembrane helix</keyword>
<keyword evidence="2" id="KW-0812">Transmembrane</keyword>
<keyword evidence="6" id="KW-0869">Chloride channel</keyword>
<comment type="function">
    <text evidence="6">Forms chloride channels.</text>
</comment>
<keyword evidence="6" id="KW-0407">Ion channel</keyword>
<feature type="compositionally biased region" description="Polar residues" evidence="7">
    <location>
        <begin position="437"/>
        <end position="454"/>
    </location>
</feature>
<dbReference type="GO" id="GO:0005254">
    <property type="term" value="F:chloride channel activity"/>
    <property type="evidence" value="ECO:0007669"/>
    <property type="project" value="UniProtKB-KW"/>
</dbReference>
<dbReference type="AlphaFoldDB" id="A0A7R8W4Y8"/>
<dbReference type="GO" id="GO:0005886">
    <property type="term" value="C:plasma membrane"/>
    <property type="evidence" value="ECO:0007669"/>
    <property type="project" value="UniProtKB-SubCell"/>
</dbReference>
<evidence type="ECO:0000256" key="4">
    <source>
        <dbReference type="ARBA" id="ARBA00023136"/>
    </source>
</evidence>
<dbReference type="GO" id="GO:0034707">
    <property type="term" value="C:chloride channel complex"/>
    <property type="evidence" value="ECO:0007669"/>
    <property type="project" value="UniProtKB-KW"/>
</dbReference>
<sequence>DARGRLLRRTIIRYINLAYILCMTRICSRVKKRFPSLQHFVDAGILEEKEKEILQEMNRETHVKYWVPLVWSTAVVQLAFKEKRVESPLHHQNIIKSLGDFRTKLAELLGFDRMSFPLLYSQVVTISVYAYFAACLFGHQWLDPSLKYPRKEIDLYFPFFTSLQKKILIQNAKAKKLIGRRLRLVQFFVYMGWLRVAEVMINPFGEDDDDFEMNILIDRNLKTTYLIVDEMHGKHPELVHDAYWDTPVPKELPHTAASQAIVEPTPLEDGSTAQMNLNRQPNMLRRALSRLSTRSISSVRPGGEVSGNQRLTSKAEADTAFSTDSPAMTRARFGASTRSSSSRQSGTSVLGSMIRQGVNKFSTKRKRLDDEASIGDPNGPPSLTRSASNESENTLTPAADDGGFQGTPLVTIEEANERTITSIKDLEELSKRLEGVASSTDASEESNTTSSTVDASKMQEAEVTEAEPGRQRDTIKEEDEPESPA</sequence>
<proteinExistence type="inferred from homology"/>
<feature type="compositionally biased region" description="Acidic residues" evidence="7">
    <location>
        <begin position="476"/>
        <end position="485"/>
    </location>
</feature>
<feature type="region of interest" description="Disordered" evidence="7">
    <location>
        <begin position="434"/>
        <end position="485"/>
    </location>
</feature>
<keyword evidence="6" id="KW-0406">Ion transport</keyword>
<organism evidence="8">
    <name type="scientific">Cyprideis torosa</name>
    <dbReference type="NCBI Taxonomy" id="163714"/>
    <lineage>
        <taxon>Eukaryota</taxon>
        <taxon>Metazoa</taxon>
        <taxon>Ecdysozoa</taxon>
        <taxon>Arthropoda</taxon>
        <taxon>Crustacea</taxon>
        <taxon>Oligostraca</taxon>
        <taxon>Ostracoda</taxon>
        <taxon>Podocopa</taxon>
        <taxon>Podocopida</taxon>
        <taxon>Cytherocopina</taxon>
        <taxon>Cytheroidea</taxon>
        <taxon>Cytherideidae</taxon>
        <taxon>Cyprideis</taxon>
    </lineage>
</organism>
<dbReference type="Pfam" id="PF01062">
    <property type="entry name" value="Bestrophin"/>
    <property type="match status" value="2"/>
</dbReference>
<feature type="compositionally biased region" description="Polar residues" evidence="7">
    <location>
        <begin position="381"/>
        <end position="396"/>
    </location>
</feature>
<dbReference type="OrthoDB" id="201595at2759"/>
<evidence type="ECO:0000256" key="1">
    <source>
        <dbReference type="ARBA" id="ARBA00004370"/>
    </source>
</evidence>
<evidence type="ECO:0000256" key="5">
    <source>
        <dbReference type="ARBA" id="ARBA00034769"/>
    </source>
</evidence>
<comment type="subcellular location">
    <subcellularLocation>
        <location evidence="6">Cell membrane</location>
        <topology evidence="6">Multi-pass membrane protein</topology>
    </subcellularLocation>
    <subcellularLocation>
        <location evidence="1">Membrane</location>
    </subcellularLocation>
</comment>
<dbReference type="EMBL" id="OB660480">
    <property type="protein sequence ID" value="CAD7224987.1"/>
    <property type="molecule type" value="Genomic_DNA"/>
</dbReference>
<protein>
    <recommendedName>
        <fullName evidence="6">Bestrophin homolog</fullName>
    </recommendedName>
</protein>
<gene>
    <name evidence="8" type="ORF">CTOB1V02_LOCUS2936</name>
</gene>
<evidence type="ECO:0000256" key="2">
    <source>
        <dbReference type="ARBA" id="ARBA00022692"/>
    </source>
</evidence>
<keyword evidence="6" id="KW-1003">Cell membrane</keyword>
<feature type="compositionally biased region" description="Low complexity" evidence="7">
    <location>
        <begin position="329"/>
        <end position="352"/>
    </location>
</feature>
<dbReference type="PANTHER" id="PTHR10736:SF11">
    <property type="entry name" value="BESTROPHIN 2"/>
    <property type="match status" value="1"/>
</dbReference>
<evidence type="ECO:0000256" key="7">
    <source>
        <dbReference type="SAM" id="MobiDB-lite"/>
    </source>
</evidence>
<feature type="region of interest" description="Disordered" evidence="7">
    <location>
        <begin position="292"/>
        <end position="416"/>
    </location>
</feature>
<feature type="non-terminal residue" evidence="8">
    <location>
        <position position="1"/>
    </location>
</feature>